<accession>A0A6P5YBH3</accession>
<dbReference type="InterPro" id="IPR001471">
    <property type="entry name" value="AP2/ERF_dom"/>
</dbReference>
<evidence type="ECO:0000259" key="10">
    <source>
        <dbReference type="PROSITE" id="PS51032"/>
    </source>
</evidence>
<evidence type="ECO:0000256" key="7">
    <source>
        <dbReference type="ARBA" id="ARBA00023242"/>
    </source>
</evidence>
<dbReference type="FunFam" id="3.30.730.10:FF:000001">
    <property type="entry name" value="Ethylene-responsive transcription factor 2"/>
    <property type="match status" value="1"/>
</dbReference>
<keyword evidence="3" id="KW-0805">Transcription regulation</keyword>
<dbReference type="CDD" id="cd00018">
    <property type="entry name" value="AP2"/>
    <property type="match status" value="1"/>
</dbReference>
<dbReference type="GO" id="GO:0000976">
    <property type="term" value="F:transcription cis-regulatory region binding"/>
    <property type="evidence" value="ECO:0007669"/>
    <property type="project" value="UniProtKB-ARBA"/>
</dbReference>
<organism evidence="11 12">
    <name type="scientific">Durio zibethinus</name>
    <name type="common">Durian</name>
    <dbReference type="NCBI Taxonomy" id="66656"/>
    <lineage>
        <taxon>Eukaryota</taxon>
        <taxon>Viridiplantae</taxon>
        <taxon>Streptophyta</taxon>
        <taxon>Embryophyta</taxon>
        <taxon>Tracheophyta</taxon>
        <taxon>Spermatophyta</taxon>
        <taxon>Magnoliopsida</taxon>
        <taxon>eudicotyledons</taxon>
        <taxon>Gunneridae</taxon>
        <taxon>Pentapetalae</taxon>
        <taxon>rosids</taxon>
        <taxon>malvids</taxon>
        <taxon>Malvales</taxon>
        <taxon>Malvaceae</taxon>
        <taxon>Helicteroideae</taxon>
        <taxon>Durio</taxon>
    </lineage>
</organism>
<keyword evidence="7" id="KW-0539">Nucleus</keyword>
<dbReference type="PRINTS" id="PR00367">
    <property type="entry name" value="ETHRSPELEMNT"/>
</dbReference>
<evidence type="ECO:0000313" key="12">
    <source>
        <dbReference type="RefSeq" id="XP_022737645.1"/>
    </source>
</evidence>
<dbReference type="PROSITE" id="PS51032">
    <property type="entry name" value="AP2_ERF"/>
    <property type="match status" value="1"/>
</dbReference>
<dbReference type="InterPro" id="IPR051758">
    <property type="entry name" value="ERF/AP2-like"/>
</dbReference>
<comment type="subcellular location">
    <subcellularLocation>
        <location evidence="1">Nucleus</location>
    </subcellularLocation>
</comment>
<dbReference type="AlphaFoldDB" id="A0A6P5YBH3"/>
<keyword evidence="11" id="KW-1185">Reference proteome</keyword>
<feature type="region of interest" description="Disordered" evidence="9">
    <location>
        <begin position="422"/>
        <end position="467"/>
    </location>
</feature>
<keyword evidence="6" id="KW-0804">Transcription</keyword>
<dbReference type="InterPro" id="IPR016177">
    <property type="entry name" value="DNA-bd_dom_sf"/>
</dbReference>
<feature type="compositionally biased region" description="Low complexity" evidence="9">
    <location>
        <begin position="372"/>
        <end position="383"/>
    </location>
</feature>
<feature type="region of interest" description="Disordered" evidence="9">
    <location>
        <begin position="292"/>
        <end position="325"/>
    </location>
</feature>
<evidence type="ECO:0000256" key="8">
    <source>
        <dbReference type="ARBA" id="ARBA00024343"/>
    </source>
</evidence>
<dbReference type="Pfam" id="PF00847">
    <property type="entry name" value="AP2"/>
    <property type="match status" value="1"/>
</dbReference>
<feature type="region of interest" description="Disordered" evidence="9">
    <location>
        <begin position="1"/>
        <end position="31"/>
    </location>
</feature>
<gene>
    <name evidence="12" type="primary">LOC111290559</name>
</gene>
<evidence type="ECO:0000256" key="4">
    <source>
        <dbReference type="ARBA" id="ARBA00023125"/>
    </source>
</evidence>
<comment type="similarity">
    <text evidence="8">Belongs to the AP2/ERF transcription factor family. ERF subfamily.</text>
</comment>
<dbReference type="InterPro" id="IPR036955">
    <property type="entry name" value="AP2/ERF_dom_sf"/>
</dbReference>
<reference evidence="12" key="1">
    <citation type="submission" date="2025-08" db="UniProtKB">
        <authorList>
            <consortium name="RefSeq"/>
        </authorList>
    </citation>
    <scope>IDENTIFICATION</scope>
    <source>
        <tissue evidence="12">Fruit stalk</tissue>
    </source>
</reference>
<dbReference type="SMART" id="SM00380">
    <property type="entry name" value="AP2"/>
    <property type="match status" value="1"/>
</dbReference>
<evidence type="ECO:0000256" key="2">
    <source>
        <dbReference type="ARBA" id="ARBA00022745"/>
    </source>
</evidence>
<dbReference type="OrthoDB" id="771648at2759"/>
<feature type="compositionally biased region" description="Polar residues" evidence="9">
    <location>
        <begin position="297"/>
        <end position="322"/>
    </location>
</feature>
<evidence type="ECO:0000256" key="3">
    <source>
        <dbReference type="ARBA" id="ARBA00023015"/>
    </source>
</evidence>
<sequence length="467" mass="51927">MTAAKKIGNSKKGVGDETEKMTAGQDWEIDRGKELGFGFERRQWKPVFDEASMSQRPLKKVRGPERQDHVQTSASLAHQSSSFSAPSSVSISSPSSLTLFPPCSSSSSNASLPSSRLAFPFACDPSQQPIYFPKQYGNTPILMPMFRPLPQNLQHMISFSPLQQYGYAYRPIFSGESPLPPQQQQQLFQYWSDALNLSPRGRMMMMSRLGQDSRQSFRPPGQPINSTKLYRGVRQRHWGKWVAEIRLPRNRTRLWLGTFDNAEDAALAYDREAFKLRGENARLNFPELFVNKDKDTSTAPGSTVSSLQTPHESSKPNQNQDLPKQELKGLNLQYSEMEMMPPPAQPQGQNPDSDSGLGSSEAAASDEVQMTAEGSGAGESVSGSQELVWEDMAEAWFNAIPAGWGPGSPVWDDLDTTNNLLLPSNLPFANQNQRESGETNLRKQQDSSASSSSASCPMKPFFWRDQD</sequence>
<dbReference type="PANTHER" id="PTHR31657:SF19">
    <property type="entry name" value="ETHYLENE-RESPONSIVE TRANSCRIPTION FACTOR ERF053"/>
    <property type="match status" value="1"/>
</dbReference>
<feature type="domain" description="AP2/ERF" evidence="10">
    <location>
        <begin position="229"/>
        <end position="286"/>
    </location>
</feature>
<keyword evidence="5" id="KW-0010">Activator</keyword>
<dbReference type="SUPFAM" id="SSF54171">
    <property type="entry name" value="DNA-binding domain"/>
    <property type="match status" value="1"/>
</dbReference>
<keyword evidence="4" id="KW-0238">DNA-binding</keyword>
<dbReference type="Proteomes" id="UP000515121">
    <property type="component" value="Unplaced"/>
</dbReference>
<name>A0A6P5YBH3_DURZI</name>
<feature type="region of interest" description="Disordered" evidence="9">
    <location>
        <begin position="48"/>
        <end position="81"/>
    </location>
</feature>
<feature type="compositionally biased region" description="Polar residues" evidence="9">
    <location>
        <begin position="346"/>
        <end position="358"/>
    </location>
</feature>
<feature type="compositionally biased region" description="Basic and acidic residues" evidence="9">
    <location>
        <begin position="435"/>
        <end position="445"/>
    </location>
</feature>
<dbReference type="PANTHER" id="PTHR31657">
    <property type="entry name" value="ETHYLENE-RESPONSIVE TRANSCRIPTION FACTOR ERF061"/>
    <property type="match status" value="1"/>
</dbReference>
<dbReference type="GO" id="GO:0003700">
    <property type="term" value="F:DNA-binding transcription factor activity"/>
    <property type="evidence" value="ECO:0007669"/>
    <property type="project" value="InterPro"/>
</dbReference>
<dbReference type="RefSeq" id="XP_022737645.1">
    <property type="nucleotide sequence ID" value="XM_022881910.1"/>
</dbReference>
<evidence type="ECO:0000256" key="6">
    <source>
        <dbReference type="ARBA" id="ARBA00023163"/>
    </source>
</evidence>
<evidence type="ECO:0000256" key="5">
    <source>
        <dbReference type="ARBA" id="ARBA00023159"/>
    </source>
</evidence>
<dbReference type="GO" id="GO:0009873">
    <property type="term" value="P:ethylene-activated signaling pathway"/>
    <property type="evidence" value="ECO:0007669"/>
    <property type="project" value="UniProtKB-KW"/>
</dbReference>
<protein>
    <submittedName>
        <fullName evidence="12">Ethylene-responsive transcription factor ERF054-like</fullName>
    </submittedName>
</protein>
<keyword evidence="2" id="KW-0936">Ethylene signaling pathway</keyword>
<feature type="region of interest" description="Disordered" evidence="9">
    <location>
        <begin position="338"/>
        <end position="383"/>
    </location>
</feature>
<dbReference type="GeneID" id="111290559"/>
<evidence type="ECO:0000256" key="1">
    <source>
        <dbReference type="ARBA" id="ARBA00004123"/>
    </source>
</evidence>
<evidence type="ECO:0000256" key="9">
    <source>
        <dbReference type="SAM" id="MobiDB-lite"/>
    </source>
</evidence>
<dbReference type="KEGG" id="dzi:111290559"/>
<dbReference type="Gene3D" id="3.30.730.10">
    <property type="entry name" value="AP2/ERF domain"/>
    <property type="match status" value="1"/>
</dbReference>
<dbReference type="GO" id="GO:0005634">
    <property type="term" value="C:nucleus"/>
    <property type="evidence" value="ECO:0007669"/>
    <property type="project" value="UniProtKB-SubCell"/>
</dbReference>
<proteinExistence type="inferred from homology"/>
<evidence type="ECO:0000313" key="11">
    <source>
        <dbReference type="Proteomes" id="UP000515121"/>
    </source>
</evidence>